<sequence>MSKMARDFYLENQTQWLKIHLIVGVGWQNQPSLKRIQ</sequence>
<accession>A0A0V8CNQ7</accession>
<dbReference type="PATRIC" id="fig|1360.105.peg.75"/>
<dbReference type="Proteomes" id="UP000053058">
    <property type="component" value="Unassembled WGS sequence"/>
</dbReference>
<gene>
    <name evidence="1" type="ORF">KF282_2001</name>
</gene>
<evidence type="ECO:0000313" key="1">
    <source>
        <dbReference type="EMBL" id="KSU02797.1"/>
    </source>
</evidence>
<comment type="caution">
    <text evidence="1">The sequence shown here is derived from an EMBL/GenBank/DDBJ whole genome shotgun (WGS) entry which is preliminary data.</text>
</comment>
<organism evidence="1 2">
    <name type="scientific">Lactococcus lactis subsp. lactis</name>
    <name type="common">Streptococcus lactis</name>
    <dbReference type="NCBI Taxonomy" id="1360"/>
    <lineage>
        <taxon>Bacteria</taxon>
        <taxon>Bacillati</taxon>
        <taxon>Bacillota</taxon>
        <taxon>Bacilli</taxon>
        <taxon>Lactobacillales</taxon>
        <taxon>Streptococcaceae</taxon>
        <taxon>Lactococcus</taxon>
    </lineage>
</organism>
<protein>
    <submittedName>
        <fullName evidence="1">Uncharacterized protein</fullName>
    </submittedName>
</protein>
<name>A0A0V8CNQ7_LACLL</name>
<dbReference type="AlphaFoldDB" id="A0A0V8CNQ7"/>
<reference evidence="2" key="1">
    <citation type="submission" date="2015-10" db="EMBL/GenBank/DDBJ databases">
        <title>Draft Genome Sequences of 11 Lactococcus lactis subspecies cremoris strains.</title>
        <authorList>
            <person name="Wels M."/>
            <person name="Backus L."/>
            <person name="Boekhorst J."/>
            <person name="Dijkstra A."/>
            <person name="Beerthuizen M."/>
            <person name="Kelly W."/>
            <person name="Siezen R."/>
            <person name="Bachmann H."/>
            <person name="Van Hijum S."/>
        </authorList>
    </citation>
    <scope>NUCLEOTIDE SEQUENCE [LARGE SCALE GENOMIC DNA]</scope>
    <source>
        <strain evidence="2">KF282</strain>
    </source>
</reference>
<proteinExistence type="predicted"/>
<evidence type="ECO:0000313" key="2">
    <source>
        <dbReference type="Proteomes" id="UP000053058"/>
    </source>
</evidence>
<dbReference type="EMBL" id="LKLN01000076">
    <property type="protein sequence ID" value="KSU02797.1"/>
    <property type="molecule type" value="Genomic_DNA"/>
</dbReference>